<sequence length="154" mass="16853">MVKRLTSVTRRDFRVLVSTLMIGIILGSTTVALAATVNGNWFYYGPVNGYYYQNQATVVTPSTGGVYAGTWVQNQNSGNVPAGYMGAFSRLYTSNGVQVENSSWNYNSTAAYEIGQNTPFDYTNGTYYSVGATAAYNGNGYTTYQTYQSPDLTY</sequence>
<organism evidence="1 2">
    <name type="scientific">Ferroacidibacillus organovorans</name>
    <dbReference type="NCBI Taxonomy" id="1765683"/>
    <lineage>
        <taxon>Bacteria</taxon>
        <taxon>Bacillati</taxon>
        <taxon>Bacillota</taxon>
        <taxon>Bacilli</taxon>
        <taxon>Bacillales</taxon>
        <taxon>Alicyclobacillaceae</taxon>
        <taxon>Ferroacidibacillus</taxon>
    </lineage>
</organism>
<protein>
    <submittedName>
        <fullName evidence="1">Uncharacterized protein</fullName>
    </submittedName>
</protein>
<accession>A0A117SXD9</accession>
<keyword evidence="2" id="KW-1185">Reference proteome</keyword>
<dbReference type="Proteomes" id="UP000053557">
    <property type="component" value="Unassembled WGS sequence"/>
</dbReference>
<proteinExistence type="predicted"/>
<reference evidence="1 2" key="1">
    <citation type="submission" date="2015-12" db="EMBL/GenBank/DDBJ databases">
        <title>Draft genome sequence of Acidibacillus ferrooxidans ITV001, isolated from a chalcopyrite acid mine drainage site in Brazil.</title>
        <authorList>
            <person name="Dall'Agnol H."/>
            <person name="Nancucheo I."/>
            <person name="Johnson B."/>
            <person name="Oliveira R."/>
            <person name="Leite L."/>
            <person name="Pylro V."/>
            <person name="Nunes G.L."/>
            <person name="Tzotzos G."/>
            <person name="Fernandes G.R."/>
            <person name="Dutra J."/>
            <person name="Orellana S.C."/>
            <person name="Oliveira G."/>
        </authorList>
    </citation>
    <scope>NUCLEOTIDE SEQUENCE [LARGE SCALE GENOMIC DNA]</scope>
    <source>
        <strain evidence="2">ITV01</strain>
    </source>
</reference>
<name>A0A117SXD9_9BACL</name>
<gene>
    <name evidence="1" type="ORF">ATW55_15415</name>
</gene>
<dbReference type="AlphaFoldDB" id="A0A117SXD9"/>
<dbReference type="OrthoDB" id="2656948at2"/>
<evidence type="ECO:0000313" key="1">
    <source>
        <dbReference type="EMBL" id="KUO95196.1"/>
    </source>
</evidence>
<comment type="caution">
    <text evidence="1">The sequence shown here is derived from an EMBL/GenBank/DDBJ whole genome shotgun (WGS) entry which is preliminary data.</text>
</comment>
<dbReference type="EMBL" id="LPVJ01000057">
    <property type="protein sequence ID" value="KUO95196.1"/>
    <property type="molecule type" value="Genomic_DNA"/>
</dbReference>
<evidence type="ECO:0000313" key="2">
    <source>
        <dbReference type="Proteomes" id="UP000053557"/>
    </source>
</evidence>